<evidence type="ECO:0008006" key="4">
    <source>
        <dbReference type="Google" id="ProtNLM"/>
    </source>
</evidence>
<feature type="transmembrane region" description="Helical" evidence="1">
    <location>
        <begin position="96"/>
        <end position="115"/>
    </location>
</feature>
<feature type="transmembrane region" description="Helical" evidence="1">
    <location>
        <begin position="31"/>
        <end position="53"/>
    </location>
</feature>
<evidence type="ECO:0000256" key="1">
    <source>
        <dbReference type="SAM" id="Phobius"/>
    </source>
</evidence>
<dbReference type="OrthoDB" id="327939at2"/>
<sequence length="164" mass="17782">MSYLISFIVLVASILLFFALSRNGCRSFGAIQVVLRIVVALPLLGSAVALHFLRTNEATSMLPPIFHGPAFWVLATGVLEVLGAVGLLVARTQRPAAFWLAVMMVLIFPVNVFVAGQTYMGLQMPGVPVRLIMQVIFIWMVLLAGYGLPGNAKKTEANYSSRST</sequence>
<dbReference type="KEGG" id="abas:ACPOL_5627"/>
<feature type="transmembrane region" description="Helical" evidence="1">
    <location>
        <begin position="127"/>
        <end position="148"/>
    </location>
</feature>
<dbReference type="RefSeq" id="WP_114209557.1">
    <property type="nucleotide sequence ID" value="NZ_CP030840.1"/>
</dbReference>
<dbReference type="AlphaFoldDB" id="A0A2Z5G8A5"/>
<protein>
    <recommendedName>
        <fullName evidence="4">DoxX family protein</fullName>
    </recommendedName>
</protein>
<evidence type="ECO:0000313" key="2">
    <source>
        <dbReference type="EMBL" id="AXC14875.1"/>
    </source>
</evidence>
<dbReference type="EMBL" id="CP030840">
    <property type="protein sequence ID" value="AXC14875.1"/>
    <property type="molecule type" value="Genomic_DNA"/>
</dbReference>
<keyword evidence="1" id="KW-0812">Transmembrane</keyword>
<proteinExistence type="predicted"/>
<organism evidence="2 3">
    <name type="scientific">Acidisarcina polymorpha</name>
    <dbReference type="NCBI Taxonomy" id="2211140"/>
    <lineage>
        <taxon>Bacteria</taxon>
        <taxon>Pseudomonadati</taxon>
        <taxon>Acidobacteriota</taxon>
        <taxon>Terriglobia</taxon>
        <taxon>Terriglobales</taxon>
        <taxon>Acidobacteriaceae</taxon>
        <taxon>Acidisarcina</taxon>
    </lineage>
</organism>
<gene>
    <name evidence="2" type="ORF">ACPOL_5627</name>
</gene>
<keyword evidence="1" id="KW-1133">Transmembrane helix</keyword>
<dbReference type="PANTHER" id="PTHR36974:SF1">
    <property type="entry name" value="DOXX FAMILY MEMBRANE PROTEIN"/>
    <property type="match status" value="1"/>
</dbReference>
<reference evidence="2 3" key="1">
    <citation type="journal article" date="2018" name="Front. Microbiol.">
        <title>Hydrolytic Capabilities as a Key to Environmental Success: Chitinolytic and Cellulolytic Acidobacteria From Acidic Sub-arctic Soils and Boreal Peatlands.</title>
        <authorList>
            <person name="Belova S.E."/>
            <person name="Ravin N.V."/>
            <person name="Pankratov T.A."/>
            <person name="Rakitin A.L."/>
            <person name="Ivanova A.A."/>
            <person name="Beletsky A.V."/>
            <person name="Mardanov A.V."/>
            <person name="Sinninghe Damste J.S."/>
            <person name="Dedysh S.N."/>
        </authorList>
    </citation>
    <scope>NUCLEOTIDE SEQUENCE [LARGE SCALE GENOMIC DNA]</scope>
    <source>
        <strain evidence="2 3">SBC82</strain>
    </source>
</reference>
<keyword evidence="1" id="KW-0472">Membrane</keyword>
<evidence type="ECO:0000313" key="3">
    <source>
        <dbReference type="Proteomes" id="UP000253606"/>
    </source>
</evidence>
<feature type="transmembrane region" description="Helical" evidence="1">
    <location>
        <begin position="65"/>
        <end position="90"/>
    </location>
</feature>
<name>A0A2Z5G8A5_9BACT</name>
<keyword evidence="3" id="KW-1185">Reference proteome</keyword>
<accession>A0A2Z5G8A5</accession>
<dbReference type="Proteomes" id="UP000253606">
    <property type="component" value="Chromosome"/>
</dbReference>
<dbReference type="PANTHER" id="PTHR36974">
    <property type="entry name" value="MEMBRANE PROTEIN-RELATED"/>
    <property type="match status" value="1"/>
</dbReference>